<accession>A0ABY7XK46</accession>
<keyword evidence="2" id="KW-1185">Reference proteome</keyword>
<gene>
    <name evidence="1" type="ORF">PUW25_25445</name>
</gene>
<evidence type="ECO:0008006" key="3">
    <source>
        <dbReference type="Google" id="ProtNLM"/>
    </source>
</evidence>
<evidence type="ECO:0000313" key="2">
    <source>
        <dbReference type="Proteomes" id="UP001221519"/>
    </source>
</evidence>
<evidence type="ECO:0000313" key="1">
    <source>
        <dbReference type="EMBL" id="WDI05156.1"/>
    </source>
</evidence>
<reference evidence="1 2" key="1">
    <citation type="submission" date="2023-02" db="EMBL/GenBank/DDBJ databases">
        <title>Pathogen: clinical or host-associated sample.</title>
        <authorList>
            <person name="Hergert J."/>
            <person name="Casey R."/>
            <person name="Wagner J."/>
            <person name="Young E.L."/>
            <person name="Oakeson K.F."/>
        </authorList>
    </citation>
    <scope>NUCLEOTIDE SEQUENCE [LARGE SCALE GENOMIC DNA]</scope>
    <source>
        <strain evidence="1 2">2022CK-00829</strain>
        <plasmid evidence="1 2">unnamed1</plasmid>
    </source>
</reference>
<dbReference type="RefSeq" id="WP_274338745.1">
    <property type="nucleotide sequence ID" value="NZ_CP118109.1"/>
</dbReference>
<name>A0ABY7XK46_9BACL</name>
<dbReference type="EMBL" id="CP118109">
    <property type="protein sequence ID" value="WDI05156.1"/>
    <property type="molecule type" value="Genomic_DNA"/>
</dbReference>
<dbReference type="SUPFAM" id="SSF52540">
    <property type="entry name" value="P-loop containing nucleoside triphosphate hydrolases"/>
    <property type="match status" value="1"/>
</dbReference>
<keyword evidence="1" id="KW-0614">Plasmid</keyword>
<proteinExistence type="predicted"/>
<sequence length="265" mass="30195">MELLMEYLQRVSRATGEPIVVQESDYQERWRLFHECDNGHIAVVAHRRAGKTTALSEKVIRSNKNVVVFDRYVASSQAHRDMIRSRLIQDGIQYDYTSNGFSLENGRTISFEMKIGEYSPQELNDCLVIFDEADSMMIHSSWLEQVMIYADVIMVSTYTALLDNTFKKFFGHRIKPRIGNHEVQTFIMPSPRAPSSYGELFMDAEQIALQIECDLARARKFNGIRHGRGRRLNASFQTTEEARQMLLGDTIAASDIGNSTPGNNG</sequence>
<geneLocation type="plasmid" evidence="1 2">
    <name>unnamed1</name>
</geneLocation>
<organism evidence="1 2">
    <name type="scientific">Paenibacillus urinalis</name>
    <dbReference type="NCBI Taxonomy" id="521520"/>
    <lineage>
        <taxon>Bacteria</taxon>
        <taxon>Bacillati</taxon>
        <taxon>Bacillota</taxon>
        <taxon>Bacilli</taxon>
        <taxon>Bacillales</taxon>
        <taxon>Paenibacillaceae</taxon>
        <taxon>Paenibacillus</taxon>
    </lineage>
</organism>
<dbReference type="Proteomes" id="UP001221519">
    <property type="component" value="Plasmid unnamed1"/>
</dbReference>
<dbReference type="InterPro" id="IPR027417">
    <property type="entry name" value="P-loop_NTPase"/>
</dbReference>
<protein>
    <recommendedName>
        <fullName evidence="3">ATP-binding protein</fullName>
    </recommendedName>
</protein>